<dbReference type="OrthoDB" id="10041966at2759"/>
<sequence>MSPPESALIVAISGCSSSGKTTLARLIRDIFPNTFILHQDDFYRPETELPSKNGLLDWDCAQAIDVPAMAEALTYIRHHAAIPPTLDTKEDKNSIGPCPVPEAIVTELKARVASSIVPSHPLRRGSLRLCLLDGFLLYAPSMAPLQPCLDLKLFVRASYARAKARREARSGYVTLEGFWEDPPGYVDAIVWPNYVADHGWMFERGDVQGPYRKDALDSAGIRVLDDAKPDVDMVKTLDWMVETVLERLLHENASRC</sequence>
<organism evidence="1 2">
    <name type="scientific">Ophiocordyceps polyrhachis-furcata BCC 54312</name>
    <dbReference type="NCBI Taxonomy" id="1330021"/>
    <lineage>
        <taxon>Eukaryota</taxon>
        <taxon>Fungi</taxon>
        <taxon>Dikarya</taxon>
        <taxon>Ascomycota</taxon>
        <taxon>Pezizomycotina</taxon>
        <taxon>Sordariomycetes</taxon>
        <taxon>Hypocreomycetidae</taxon>
        <taxon>Hypocreales</taxon>
        <taxon>Ophiocordycipitaceae</taxon>
        <taxon>Ophiocordyceps</taxon>
    </lineage>
</organism>
<accession>A0A367LDH2</accession>
<keyword evidence="2" id="KW-1185">Reference proteome</keyword>
<dbReference type="STRING" id="1330021.A0A367LDH2"/>
<evidence type="ECO:0000313" key="2">
    <source>
        <dbReference type="Proteomes" id="UP000253664"/>
    </source>
</evidence>
<reference evidence="1 2" key="1">
    <citation type="journal article" date="2015" name="BMC Genomics">
        <title>Insights from the genome of Ophiocordyceps polyrhachis-furcata to pathogenicity and host specificity in insect fungi.</title>
        <authorList>
            <person name="Wichadakul D."/>
            <person name="Kobmoo N."/>
            <person name="Ingsriswang S."/>
            <person name="Tangphatsornruang S."/>
            <person name="Chantasingh D."/>
            <person name="Luangsa-ard J.J."/>
            <person name="Eurwilaichitr L."/>
        </authorList>
    </citation>
    <scope>NUCLEOTIDE SEQUENCE [LARGE SCALE GENOMIC DNA]</scope>
    <source>
        <strain evidence="1 2">BCC 54312</strain>
    </source>
</reference>
<evidence type="ECO:0008006" key="3">
    <source>
        <dbReference type="Google" id="ProtNLM"/>
    </source>
</evidence>
<comment type="caution">
    <text evidence="1">The sequence shown here is derived from an EMBL/GenBank/DDBJ whole genome shotgun (WGS) entry which is preliminary data.</text>
</comment>
<dbReference type="EMBL" id="LKCN02000007">
    <property type="protein sequence ID" value="RCI12466.1"/>
    <property type="molecule type" value="Genomic_DNA"/>
</dbReference>
<evidence type="ECO:0000313" key="1">
    <source>
        <dbReference type="EMBL" id="RCI12466.1"/>
    </source>
</evidence>
<protein>
    <recommendedName>
        <fullName evidence="3">Phosphoribulokinase/uridine kinase domain-containing protein</fullName>
    </recommendedName>
</protein>
<proteinExistence type="predicted"/>
<dbReference type="PANTHER" id="PTHR10285">
    <property type="entry name" value="URIDINE KINASE"/>
    <property type="match status" value="1"/>
</dbReference>
<dbReference type="InterPro" id="IPR027417">
    <property type="entry name" value="P-loop_NTPase"/>
</dbReference>
<dbReference type="Gene3D" id="3.40.50.300">
    <property type="entry name" value="P-loop containing nucleotide triphosphate hydrolases"/>
    <property type="match status" value="1"/>
</dbReference>
<dbReference type="AlphaFoldDB" id="A0A367LDH2"/>
<dbReference type="SUPFAM" id="SSF52540">
    <property type="entry name" value="P-loop containing nucleoside triphosphate hydrolases"/>
    <property type="match status" value="1"/>
</dbReference>
<gene>
    <name evidence="1" type="ORF">L249_0371</name>
</gene>
<name>A0A367LDH2_9HYPO</name>
<dbReference type="Proteomes" id="UP000253664">
    <property type="component" value="Unassembled WGS sequence"/>
</dbReference>
<dbReference type="CDD" id="cd02024">
    <property type="entry name" value="NRK1"/>
    <property type="match status" value="1"/>
</dbReference>